<keyword evidence="2" id="KW-0812">Transmembrane</keyword>
<evidence type="ECO:0000256" key="2">
    <source>
        <dbReference type="SAM" id="Phobius"/>
    </source>
</evidence>
<keyword evidence="2" id="KW-0472">Membrane</keyword>
<feature type="transmembrane region" description="Helical" evidence="2">
    <location>
        <begin position="95"/>
        <end position="116"/>
    </location>
</feature>
<dbReference type="AlphaFoldDB" id="A0AA39S5C1"/>
<feature type="region of interest" description="Disordered" evidence="1">
    <location>
        <begin position="1"/>
        <end position="33"/>
    </location>
</feature>
<protein>
    <submittedName>
        <fullName evidence="3">Uncharacterized protein</fullName>
    </submittedName>
</protein>
<feature type="compositionally biased region" description="Polar residues" evidence="1">
    <location>
        <begin position="16"/>
        <end position="26"/>
    </location>
</feature>
<evidence type="ECO:0000313" key="4">
    <source>
        <dbReference type="Proteomes" id="UP001168877"/>
    </source>
</evidence>
<evidence type="ECO:0000256" key="1">
    <source>
        <dbReference type="SAM" id="MobiDB-lite"/>
    </source>
</evidence>
<organism evidence="3 4">
    <name type="scientific">Acer saccharum</name>
    <name type="common">Sugar maple</name>
    <dbReference type="NCBI Taxonomy" id="4024"/>
    <lineage>
        <taxon>Eukaryota</taxon>
        <taxon>Viridiplantae</taxon>
        <taxon>Streptophyta</taxon>
        <taxon>Embryophyta</taxon>
        <taxon>Tracheophyta</taxon>
        <taxon>Spermatophyta</taxon>
        <taxon>Magnoliopsida</taxon>
        <taxon>eudicotyledons</taxon>
        <taxon>Gunneridae</taxon>
        <taxon>Pentapetalae</taxon>
        <taxon>rosids</taxon>
        <taxon>malvids</taxon>
        <taxon>Sapindales</taxon>
        <taxon>Sapindaceae</taxon>
        <taxon>Hippocastanoideae</taxon>
        <taxon>Acereae</taxon>
        <taxon>Acer</taxon>
    </lineage>
</organism>
<evidence type="ECO:0000313" key="3">
    <source>
        <dbReference type="EMBL" id="KAK0585409.1"/>
    </source>
</evidence>
<feature type="compositionally biased region" description="Basic and acidic residues" evidence="1">
    <location>
        <begin position="1"/>
        <end position="15"/>
    </location>
</feature>
<gene>
    <name evidence="3" type="ORF">LWI29_028084</name>
</gene>
<reference evidence="3" key="2">
    <citation type="submission" date="2023-06" db="EMBL/GenBank/DDBJ databases">
        <authorList>
            <person name="Swenson N.G."/>
            <person name="Wegrzyn J.L."/>
            <person name="Mcevoy S.L."/>
        </authorList>
    </citation>
    <scope>NUCLEOTIDE SEQUENCE</scope>
    <source>
        <strain evidence="3">NS2018</strain>
        <tissue evidence="3">Leaf</tissue>
    </source>
</reference>
<keyword evidence="4" id="KW-1185">Reference proteome</keyword>
<proteinExistence type="predicted"/>
<name>A0AA39S5C1_ACESA</name>
<dbReference type="EMBL" id="JAUESC010000383">
    <property type="protein sequence ID" value="KAK0585409.1"/>
    <property type="molecule type" value="Genomic_DNA"/>
</dbReference>
<accession>A0AA39S5C1</accession>
<dbReference type="Proteomes" id="UP001168877">
    <property type="component" value="Unassembled WGS sequence"/>
</dbReference>
<sequence>MRDNRRESKFTEGRSAENQPEVQGNSEAADRGFDFNSKSKATIKTGSGSWNIEAEIAKFRALDYWFRVISLMWTSSRLLILCLEVRLLLGRWIRLWAVPCLCHLLGALLMWIFLWLPKFKRIMFPVLRFF</sequence>
<comment type="caution">
    <text evidence="3">The sequence shown here is derived from an EMBL/GenBank/DDBJ whole genome shotgun (WGS) entry which is preliminary data.</text>
</comment>
<reference evidence="3" key="1">
    <citation type="journal article" date="2022" name="Plant J.">
        <title>Strategies of tolerance reflected in two North American maple genomes.</title>
        <authorList>
            <person name="McEvoy S.L."/>
            <person name="Sezen U.U."/>
            <person name="Trouern-Trend A."/>
            <person name="McMahon S.M."/>
            <person name="Schaberg P.G."/>
            <person name="Yang J."/>
            <person name="Wegrzyn J.L."/>
            <person name="Swenson N.G."/>
        </authorList>
    </citation>
    <scope>NUCLEOTIDE SEQUENCE</scope>
    <source>
        <strain evidence="3">NS2018</strain>
    </source>
</reference>
<keyword evidence="2" id="KW-1133">Transmembrane helix</keyword>